<dbReference type="GO" id="GO:0006633">
    <property type="term" value="P:fatty acid biosynthetic process"/>
    <property type="evidence" value="ECO:0007669"/>
    <property type="project" value="InterPro"/>
</dbReference>
<dbReference type="InterPro" id="IPR032821">
    <property type="entry name" value="PKS_assoc"/>
</dbReference>
<proteinExistence type="predicted"/>
<dbReference type="InterPro" id="IPR018201">
    <property type="entry name" value="Ketoacyl_synth_AS"/>
</dbReference>
<dbReference type="Pfam" id="PF02801">
    <property type="entry name" value="Ketoacyl-synt_C"/>
    <property type="match status" value="1"/>
</dbReference>
<dbReference type="SUPFAM" id="SSF55048">
    <property type="entry name" value="Probable ACP-binding domain of malonyl-CoA ACP transacylase"/>
    <property type="match status" value="1"/>
</dbReference>
<dbReference type="PROSITE" id="PS52019">
    <property type="entry name" value="PKS_MFAS_DH"/>
    <property type="match status" value="1"/>
</dbReference>
<dbReference type="InterPro" id="IPR016036">
    <property type="entry name" value="Malonyl_transacylase_ACP-bd"/>
</dbReference>
<dbReference type="Pfam" id="PF08659">
    <property type="entry name" value="KR"/>
    <property type="match status" value="1"/>
</dbReference>
<keyword evidence="1" id="KW-0596">Phosphopantetheine</keyword>
<evidence type="ECO:0000256" key="6">
    <source>
        <dbReference type="PROSITE-ProRule" id="PRU01363"/>
    </source>
</evidence>
<dbReference type="InterPro" id="IPR014030">
    <property type="entry name" value="Ketoacyl_synth_N"/>
</dbReference>
<dbReference type="InterPro" id="IPR016039">
    <property type="entry name" value="Thiolase-like"/>
</dbReference>
<dbReference type="PANTHER" id="PTHR43775:SF22">
    <property type="entry name" value="SYNTHASE, PUTATIVE (JCVI)-RELATED"/>
    <property type="match status" value="1"/>
</dbReference>
<dbReference type="PROSITE" id="PS00012">
    <property type="entry name" value="PHOSPHOPANTETHEINE"/>
    <property type="match status" value="3"/>
</dbReference>
<feature type="compositionally biased region" description="Low complexity" evidence="7">
    <location>
        <begin position="1886"/>
        <end position="1897"/>
    </location>
</feature>
<dbReference type="InterPro" id="IPR013968">
    <property type="entry name" value="PKS_KR"/>
</dbReference>
<feature type="active site" description="Proton acceptor; for dehydratase activity" evidence="6">
    <location>
        <position position="938"/>
    </location>
</feature>
<dbReference type="InterPro" id="IPR016035">
    <property type="entry name" value="Acyl_Trfase/lysoPLipase"/>
</dbReference>
<sequence length="1998" mass="215059">MSGTTKNLPDVAIVGIGCRFAGGVNSPEQLWNFMLDKKDAVSDVPSHRWEPYYKRDPRNPELLKKVTTKGSFLDNLENFDAGFFGISPREAELMDPQQRICLEVAWEALEHAGISPSEIAGSDAAVLMGVNSDDYGRLMLEDLPGIEAWMGVGSSFCGVPNRISYLLDLHGNSIALDAACASSLIAIHHAKQLLENYESEVAVVGGVNAMCGPGLIRVLDVAGATSPEGRCRSFDAEAKGYGRGEGAAVVIMKRVEDAIRDGDQILSVVKGTAVGQDGRTNGIMQPNPQAQAEVYKKALGAAGFDASTVDFVEAHATSTRVGDPKEVSAITSVYGAAAGRTAENPCYIGSVKPNVGHLEAGAGVAGVVKATLALHYRQLPPQANLQTLNPAVDWANNGLEVVRDARPWPRPDQKLRAGVCSYGYGGSISHLVLEEAPSRETLKEENNGPVILTLSGPGEKWYKGQAAKLAEWLKTDGAKIPLSAIATTLSTRRAHHHVRASIVAENHEGAIASLEKLSQGIDDPTIIKARTVSGNTKNDVVWVFSGHGAQYPSMGMELLKTEPEFAKVIDTLESTYQETLGFSPRQALETGDFETTDKIQALTFAMHVGLAAVLKSRGIKPAAIIGHSVGEIAAAVTTGALTLLEGARVASIRASLYGRPDVAGKGAMILVDIPFEDVEKDCASRKDINASIHASPTSTVVSGTPEAIKEYSDYLATQQQQVRVVKSDVAFHSPLLTFLGPALTGLLGDTISPKQADIKLYSTSDLDARTEKLRNCDYWINNMLGPVWLTSAVKAAAEDGYKVFLEVSAHPLVSHSINETLMEIGEDESVVIPTIRRNHPAWEGINTALGRLHANGAVVDFKKFVGKTWVPSLPLTVWQHEKYWHEVTVGTPTASAAERHDVNAHVLLGAKTQVSGVNDTCVWQTVVDETCKPFPLNHPLHGTEIAPAAVLINTFIHAAECISVYDIVLRFPVPISSASPREVQVVYQEKKALKIRSRLVATENKSDELSWMTHTTAKVPANPIELEEEYFPIDDIYARCTLKRHANWAIDYLSDIGVAAMGFPWTVENHVEGDREFIAKVNALPDGSTDLPWDPTSWACILDAATSIGSAVFYRSPILRMPAHIDSITIAAPPPPSALIYVREVPGQDWTADVVITALDGKVLAKLRGMRFSQLDGTPGVSGSVESLAHNLHWTTAQLDTTSAPLNNVIFVADKAHSLLGPFKKTLTKRGLGVKVIESPSELETHSDVLHKTGTVVIVLPDELEDIERLPQTNFANTLKLLETTKRLNTFNSSAKLWVITEEVQDAKSEYSLAAASMLGLARIIASEQPDLWGGLIDIDEPAFPFQVLKFIHKADVVTVRDGVSKIARLRALPKASLTPGSDLKSAIKVRPDGTYLITGGLGALGLEVANWLAEKGARRLVLLSRKGLPLRSTWANETSGPTADIINKVKTIEALGVAVNTVSLDLGKPGAGEDLKKALDNLSLPPVTGVVHAAGIMEDALIHEATEQSFKNALTPKVDGSWALHNAFPVGTLDFFVLFSSCGQLFGFPGQGAYASGNAFLDALASYRRNAGDNALSLLWTAWNGLGMSASASADFIDAEMESKGITGVTRDEAFRAWEYAAKYDVPQVVVVRSLPIDEGAAPAVPILTDIAARRPPPEVDSEEEEDDDSEDEEESAPAAAPSNTADLKKRLEATIKADVASVLRLSSPDDVDTHRPLSELGMDSVMTVGLRKQFKDTFKVTIPPTLIWAHPTIAHLTKWFAENAKVSATTSSAPKKSKSSKKSSAPSSSGSALPSNPADLKKHLEQMIKADVASVLRLSSPDDVDTHRPLSELGMDSVMTVGLRKQFKDTFKVTIPPTLIWAHPTVAHLTKWFAENAKPTTSAAAAAAPSSSSSSKKSKSAKKSSSSLSLPTNPAEQKKYLEKQIKADVAAVLRLSSPDDVDPHRPLSELGMDSVMTVGLRKQFKDTFKVQIPPTLIWAHPTVSHLCKWFAENLAK</sequence>
<dbReference type="PROSITE" id="PS50075">
    <property type="entry name" value="CARRIER"/>
    <property type="match status" value="3"/>
</dbReference>
<organism evidence="11 12">
    <name type="scientific">Choiromyces venosus 120613-1</name>
    <dbReference type="NCBI Taxonomy" id="1336337"/>
    <lineage>
        <taxon>Eukaryota</taxon>
        <taxon>Fungi</taxon>
        <taxon>Dikarya</taxon>
        <taxon>Ascomycota</taxon>
        <taxon>Pezizomycotina</taxon>
        <taxon>Pezizomycetes</taxon>
        <taxon>Pezizales</taxon>
        <taxon>Tuberaceae</taxon>
        <taxon>Choiromyces</taxon>
    </lineage>
</organism>
<dbReference type="InterPro" id="IPR014031">
    <property type="entry name" value="Ketoacyl_synth_C"/>
</dbReference>
<dbReference type="InterPro" id="IPR009081">
    <property type="entry name" value="PP-bd_ACP"/>
</dbReference>
<keyword evidence="12" id="KW-1185">Reference proteome</keyword>
<feature type="region of interest" description="C-terminal hotdog fold" evidence="6">
    <location>
        <begin position="1041"/>
        <end position="1181"/>
    </location>
</feature>
<dbReference type="GO" id="GO:0004315">
    <property type="term" value="F:3-oxoacyl-[acyl-carrier-protein] synthase activity"/>
    <property type="evidence" value="ECO:0007669"/>
    <property type="project" value="InterPro"/>
</dbReference>
<name>A0A3N4K6D9_9PEZI</name>
<reference evidence="11 12" key="1">
    <citation type="journal article" date="2018" name="Nat. Ecol. Evol.">
        <title>Pezizomycetes genomes reveal the molecular basis of ectomycorrhizal truffle lifestyle.</title>
        <authorList>
            <person name="Murat C."/>
            <person name="Payen T."/>
            <person name="Noel B."/>
            <person name="Kuo A."/>
            <person name="Morin E."/>
            <person name="Chen J."/>
            <person name="Kohler A."/>
            <person name="Krizsan K."/>
            <person name="Balestrini R."/>
            <person name="Da Silva C."/>
            <person name="Montanini B."/>
            <person name="Hainaut M."/>
            <person name="Levati E."/>
            <person name="Barry K.W."/>
            <person name="Belfiori B."/>
            <person name="Cichocki N."/>
            <person name="Clum A."/>
            <person name="Dockter R.B."/>
            <person name="Fauchery L."/>
            <person name="Guy J."/>
            <person name="Iotti M."/>
            <person name="Le Tacon F."/>
            <person name="Lindquist E.A."/>
            <person name="Lipzen A."/>
            <person name="Malagnac F."/>
            <person name="Mello A."/>
            <person name="Molinier V."/>
            <person name="Miyauchi S."/>
            <person name="Poulain J."/>
            <person name="Riccioni C."/>
            <person name="Rubini A."/>
            <person name="Sitrit Y."/>
            <person name="Splivallo R."/>
            <person name="Traeger S."/>
            <person name="Wang M."/>
            <person name="Zifcakova L."/>
            <person name="Wipf D."/>
            <person name="Zambonelli A."/>
            <person name="Paolocci F."/>
            <person name="Nowrousian M."/>
            <person name="Ottonello S."/>
            <person name="Baldrian P."/>
            <person name="Spatafora J.W."/>
            <person name="Henrissat B."/>
            <person name="Nagy L.G."/>
            <person name="Aury J.M."/>
            <person name="Wincker P."/>
            <person name="Grigoriev I.V."/>
            <person name="Bonfante P."/>
            <person name="Martin F.M."/>
        </authorList>
    </citation>
    <scope>NUCLEOTIDE SEQUENCE [LARGE SCALE GENOMIC DNA]</scope>
    <source>
        <strain evidence="11 12">120613-1</strain>
    </source>
</reference>
<dbReference type="Gene3D" id="3.40.50.720">
    <property type="entry name" value="NAD(P)-binding Rossmann-like Domain"/>
    <property type="match status" value="1"/>
</dbReference>
<dbReference type="SMART" id="SM00825">
    <property type="entry name" value="PKS_KS"/>
    <property type="match status" value="1"/>
</dbReference>
<protein>
    <recommendedName>
        <fullName evidence="5">6-methylsalicylic acid synthase</fullName>
        <ecNumber evidence="5">2.3.1.165</ecNumber>
    </recommendedName>
</protein>
<feature type="region of interest" description="Disordered" evidence="7">
    <location>
        <begin position="1770"/>
        <end position="1800"/>
    </location>
</feature>
<feature type="region of interest" description="Disordered" evidence="7">
    <location>
        <begin position="1649"/>
        <end position="1688"/>
    </location>
</feature>
<dbReference type="EC" id="2.3.1.165" evidence="5"/>
<dbReference type="Pfam" id="PF00698">
    <property type="entry name" value="Acyl_transf_1"/>
    <property type="match status" value="1"/>
</dbReference>
<dbReference type="Pfam" id="PF16197">
    <property type="entry name" value="KAsynt_C_assoc"/>
    <property type="match status" value="1"/>
</dbReference>
<dbReference type="GO" id="GO:0044550">
    <property type="term" value="P:secondary metabolite biosynthetic process"/>
    <property type="evidence" value="ECO:0007669"/>
    <property type="project" value="TreeGrafter"/>
</dbReference>
<evidence type="ECO:0000256" key="2">
    <source>
        <dbReference type="ARBA" id="ARBA00022553"/>
    </source>
</evidence>
<dbReference type="GO" id="GO:0004312">
    <property type="term" value="F:fatty acid synthase activity"/>
    <property type="evidence" value="ECO:0007669"/>
    <property type="project" value="TreeGrafter"/>
</dbReference>
<dbReference type="GO" id="GO:0050641">
    <property type="term" value="F:6-methylsalicylic acid synthase activity"/>
    <property type="evidence" value="ECO:0007669"/>
    <property type="project" value="UniProtKB-EC"/>
</dbReference>
<feature type="compositionally biased region" description="Low complexity" evidence="7">
    <location>
        <begin position="1784"/>
        <end position="1800"/>
    </location>
</feature>
<feature type="region of interest" description="Disordered" evidence="7">
    <location>
        <begin position="1886"/>
        <end position="1917"/>
    </location>
</feature>
<dbReference type="PANTHER" id="PTHR43775">
    <property type="entry name" value="FATTY ACID SYNTHASE"/>
    <property type="match status" value="1"/>
</dbReference>
<dbReference type="InterPro" id="IPR049900">
    <property type="entry name" value="PKS_mFAS_DH"/>
</dbReference>
<evidence type="ECO:0000259" key="10">
    <source>
        <dbReference type="PROSITE" id="PS52019"/>
    </source>
</evidence>
<dbReference type="SUPFAM" id="SSF47336">
    <property type="entry name" value="ACP-like"/>
    <property type="match status" value="3"/>
</dbReference>
<feature type="compositionally biased region" description="Acidic residues" evidence="7">
    <location>
        <begin position="1661"/>
        <end position="1677"/>
    </location>
</feature>
<feature type="domain" description="Carrier" evidence="8">
    <location>
        <begin position="1688"/>
        <end position="1766"/>
    </location>
</feature>
<feature type="domain" description="Carrier" evidence="8">
    <location>
        <begin position="1804"/>
        <end position="1879"/>
    </location>
</feature>
<feature type="domain" description="Carrier" evidence="8">
    <location>
        <begin position="1918"/>
        <end position="1996"/>
    </location>
</feature>
<dbReference type="Gene3D" id="3.30.70.250">
    <property type="entry name" value="Malonyl-CoA ACP transacylase, ACP-binding"/>
    <property type="match status" value="1"/>
</dbReference>
<dbReference type="InterPro" id="IPR001227">
    <property type="entry name" value="Ac_transferase_dom_sf"/>
</dbReference>
<dbReference type="GO" id="GO:0031177">
    <property type="term" value="F:phosphopantetheine binding"/>
    <property type="evidence" value="ECO:0007669"/>
    <property type="project" value="InterPro"/>
</dbReference>
<dbReference type="InterPro" id="IPR020806">
    <property type="entry name" value="PKS_PP-bd"/>
</dbReference>
<dbReference type="InterPro" id="IPR036291">
    <property type="entry name" value="NAD(P)-bd_dom_sf"/>
</dbReference>
<evidence type="ECO:0000256" key="1">
    <source>
        <dbReference type="ARBA" id="ARBA00022450"/>
    </source>
</evidence>
<accession>A0A3N4K6D9</accession>
<keyword evidence="3" id="KW-0808">Transferase</keyword>
<dbReference type="Gene3D" id="1.10.1200.10">
    <property type="entry name" value="ACP-like"/>
    <property type="match status" value="3"/>
</dbReference>
<evidence type="ECO:0000256" key="3">
    <source>
        <dbReference type="ARBA" id="ARBA00022679"/>
    </source>
</evidence>
<dbReference type="InterPro" id="IPR006162">
    <property type="entry name" value="Ppantetheine_attach_site"/>
</dbReference>
<dbReference type="STRING" id="1336337.A0A3N4K6D9"/>
<dbReference type="Pfam" id="PF21089">
    <property type="entry name" value="PKS_DH_N"/>
    <property type="match status" value="1"/>
</dbReference>
<feature type="active site" description="Proton donor; for dehydratase activity" evidence="6">
    <location>
        <position position="1103"/>
    </location>
</feature>
<evidence type="ECO:0000313" key="12">
    <source>
        <dbReference type="Proteomes" id="UP000276215"/>
    </source>
</evidence>
<dbReference type="SUPFAM" id="SSF52151">
    <property type="entry name" value="FabD/lysophospholipase-like"/>
    <property type="match status" value="1"/>
</dbReference>
<dbReference type="InterPro" id="IPR020841">
    <property type="entry name" value="PKS_Beta-ketoAc_synthase_dom"/>
</dbReference>
<dbReference type="OrthoDB" id="5334845at2759"/>
<evidence type="ECO:0000256" key="7">
    <source>
        <dbReference type="SAM" id="MobiDB-lite"/>
    </source>
</evidence>
<dbReference type="SMART" id="SM00823">
    <property type="entry name" value="PKS_PP"/>
    <property type="match status" value="3"/>
</dbReference>
<keyword evidence="4" id="KW-0511">Multifunctional enzyme</keyword>
<dbReference type="InterPro" id="IPR049552">
    <property type="entry name" value="PKS_DH_N"/>
</dbReference>
<dbReference type="SUPFAM" id="SSF51735">
    <property type="entry name" value="NAD(P)-binding Rossmann-fold domains"/>
    <property type="match status" value="2"/>
</dbReference>
<dbReference type="SMART" id="SM00822">
    <property type="entry name" value="PKS_KR"/>
    <property type="match status" value="1"/>
</dbReference>
<dbReference type="InterPro" id="IPR014043">
    <property type="entry name" value="Acyl_transferase_dom"/>
</dbReference>
<dbReference type="Gene3D" id="3.40.366.10">
    <property type="entry name" value="Malonyl-Coenzyme A Acyl Carrier Protein, domain 2"/>
    <property type="match status" value="1"/>
</dbReference>
<dbReference type="InterPro" id="IPR036736">
    <property type="entry name" value="ACP-like_sf"/>
</dbReference>
<dbReference type="InterPro" id="IPR050091">
    <property type="entry name" value="PKS_NRPS_Biosynth_Enz"/>
</dbReference>
<evidence type="ECO:0000256" key="4">
    <source>
        <dbReference type="ARBA" id="ARBA00023268"/>
    </source>
</evidence>
<evidence type="ECO:0000313" key="11">
    <source>
        <dbReference type="EMBL" id="RPB03991.1"/>
    </source>
</evidence>
<evidence type="ECO:0000259" key="8">
    <source>
        <dbReference type="PROSITE" id="PS50075"/>
    </source>
</evidence>
<dbReference type="Gene3D" id="3.40.47.10">
    <property type="match status" value="1"/>
</dbReference>
<evidence type="ECO:0000256" key="5">
    <source>
        <dbReference type="ARBA" id="ARBA00038879"/>
    </source>
</evidence>
<gene>
    <name evidence="11" type="ORF">L873DRAFT_1786601</name>
</gene>
<dbReference type="PROSITE" id="PS52004">
    <property type="entry name" value="KS3_2"/>
    <property type="match status" value="1"/>
</dbReference>
<evidence type="ECO:0000259" key="9">
    <source>
        <dbReference type="PROSITE" id="PS52004"/>
    </source>
</evidence>
<dbReference type="SUPFAM" id="SSF53901">
    <property type="entry name" value="Thiolase-like"/>
    <property type="match status" value="1"/>
</dbReference>
<dbReference type="EMBL" id="ML120360">
    <property type="protein sequence ID" value="RPB03991.1"/>
    <property type="molecule type" value="Genomic_DNA"/>
</dbReference>
<dbReference type="Proteomes" id="UP000276215">
    <property type="component" value="Unassembled WGS sequence"/>
</dbReference>
<dbReference type="Gene3D" id="3.10.129.110">
    <property type="entry name" value="Polyketide synthase dehydratase"/>
    <property type="match status" value="1"/>
</dbReference>
<dbReference type="InterPro" id="IPR057326">
    <property type="entry name" value="KR_dom"/>
</dbReference>
<dbReference type="Pfam" id="PF00109">
    <property type="entry name" value="ketoacyl-synt"/>
    <property type="match status" value="1"/>
</dbReference>
<dbReference type="Pfam" id="PF00550">
    <property type="entry name" value="PP-binding"/>
    <property type="match status" value="3"/>
</dbReference>
<feature type="domain" description="PKS/mFAS DH" evidence="10">
    <location>
        <begin position="905"/>
        <end position="1181"/>
    </location>
</feature>
<dbReference type="PROSITE" id="PS00606">
    <property type="entry name" value="KS3_1"/>
    <property type="match status" value="1"/>
</dbReference>
<feature type="region of interest" description="N-terminal hotdog fold" evidence="6">
    <location>
        <begin position="905"/>
        <end position="1026"/>
    </location>
</feature>
<dbReference type="InterPro" id="IPR042104">
    <property type="entry name" value="PKS_dehydratase_sf"/>
</dbReference>
<keyword evidence="2" id="KW-0597">Phosphoprotein</keyword>
<dbReference type="CDD" id="cd05274">
    <property type="entry name" value="KR_FAS_SDR_x"/>
    <property type="match status" value="1"/>
</dbReference>
<feature type="domain" description="Ketosynthase family 3 (KS3)" evidence="9">
    <location>
        <begin position="8"/>
        <end position="435"/>
    </location>
</feature>
<dbReference type="SMART" id="SM00827">
    <property type="entry name" value="PKS_AT"/>
    <property type="match status" value="1"/>
</dbReference>
<dbReference type="SMART" id="SM01294">
    <property type="entry name" value="PKS_PP_betabranch"/>
    <property type="match status" value="3"/>
</dbReference>
<dbReference type="CDD" id="cd00833">
    <property type="entry name" value="PKS"/>
    <property type="match status" value="1"/>
</dbReference>